<sequence length="103" mass="11283">MKDKKWYSTEDIELAKAALSEMPDLTPTRLTKSAVLEQLKEQIVELSLKKGYSVEDIRSALDTAGIKASAKSVRDVLNSAKKSPSRTARNKNSGVQSTDKSAQ</sequence>
<evidence type="ECO:0000313" key="2">
    <source>
        <dbReference type="EMBL" id="OHG60700.1"/>
    </source>
</evidence>
<protein>
    <submittedName>
        <fullName evidence="2">Molybdopterin-guanine dinucleotide biosynthesis protein MobC</fullName>
    </submittedName>
</protein>
<feature type="compositionally biased region" description="Polar residues" evidence="1">
    <location>
        <begin position="80"/>
        <end position="103"/>
    </location>
</feature>
<comment type="caution">
    <text evidence="2">The sequence shown here is derived from an EMBL/GenBank/DDBJ whole genome shotgun (WGS) entry which is preliminary data.</text>
</comment>
<name>A0A1S0ZD28_SALET</name>
<organism evidence="2">
    <name type="scientific">Salmonella enterica subsp. enterica serovar Saintpaul</name>
    <dbReference type="NCBI Taxonomy" id="90105"/>
    <lineage>
        <taxon>Bacteria</taxon>
        <taxon>Pseudomonadati</taxon>
        <taxon>Pseudomonadota</taxon>
        <taxon>Gammaproteobacteria</taxon>
        <taxon>Enterobacterales</taxon>
        <taxon>Enterobacteriaceae</taxon>
        <taxon>Salmonella</taxon>
    </lineage>
</organism>
<dbReference type="RefSeq" id="WP_024153769.1">
    <property type="nucleotide sequence ID" value="NZ_QWDP01000013.1"/>
</dbReference>
<gene>
    <name evidence="2" type="ORF">A7T00_27575</name>
</gene>
<dbReference type="AlphaFoldDB" id="A0A1S0ZD28"/>
<accession>A0A1S0ZD28</accession>
<reference evidence="2" key="1">
    <citation type="submission" date="2016-09" db="EMBL/GenBank/DDBJ databases">
        <title>Whole genome sequencing of Salmonella enterica.</title>
        <authorList>
            <person name="Bell R."/>
        </authorList>
    </citation>
    <scope>NUCLEOTIDE SEQUENCE [LARGE SCALE GENOMIC DNA]</scope>
    <source>
        <strain evidence="2">CFSAN044978</strain>
    </source>
</reference>
<dbReference type="EMBL" id="MLZC01000020">
    <property type="protein sequence ID" value="OHG60700.1"/>
    <property type="molecule type" value="Genomic_DNA"/>
</dbReference>
<evidence type="ECO:0000256" key="1">
    <source>
        <dbReference type="SAM" id="MobiDB-lite"/>
    </source>
</evidence>
<proteinExistence type="predicted"/>
<feature type="region of interest" description="Disordered" evidence="1">
    <location>
        <begin position="77"/>
        <end position="103"/>
    </location>
</feature>